<sequence>MEIKFQTKEQSKADQEKAFLALTPTERVYSFFAMIERMKDFPTKAKNEKKNNFMIEIKVSDL</sequence>
<accession>A0A7K3WTS1</accession>
<dbReference type="EMBL" id="JAAGVY010000036">
    <property type="protein sequence ID" value="NEN24948.1"/>
    <property type="molecule type" value="Genomic_DNA"/>
</dbReference>
<gene>
    <name evidence="1" type="ORF">G3O08_15715</name>
</gene>
<dbReference type="AlphaFoldDB" id="A0A7K3WTS1"/>
<organism evidence="1 2">
    <name type="scientific">Cryomorpha ignava</name>
    <dbReference type="NCBI Taxonomy" id="101383"/>
    <lineage>
        <taxon>Bacteria</taxon>
        <taxon>Pseudomonadati</taxon>
        <taxon>Bacteroidota</taxon>
        <taxon>Flavobacteriia</taxon>
        <taxon>Flavobacteriales</taxon>
        <taxon>Cryomorphaceae</taxon>
        <taxon>Cryomorpha</taxon>
    </lineage>
</organism>
<reference evidence="1 2" key="1">
    <citation type="submission" date="2020-02" db="EMBL/GenBank/DDBJ databases">
        <title>Out from the shadows clarifying the taxonomy of the family Cryomorphaceae and related taxa by utilizing the GTDB taxonomic framework.</title>
        <authorList>
            <person name="Bowman J.P."/>
        </authorList>
    </citation>
    <scope>NUCLEOTIDE SEQUENCE [LARGE SCALE GENOMIC DNA]</scope>
    <source>
        <strain evidence="1 2">QSSC 1-22</strain>
    </source>
</reference>
<proteinExistence type="predicted"/>
<keyword evidence="2" id="KW-1185">Reference proteome</keyword>
<comment type="caution">
    <text evidence="1">The sequence shown here is derived from an EMBL/GenBank/DDBJ whole genome shotgun (WGS) entry which is preliminary data.</text>
</comment>
<dbReference type="Proteomes" id="UP000486602">
    <property type="component" value="Unassembled WGS sequence"/>
</dbReference>
<dbReference type="RefSeq" id="WP_163286338.1">
    <property type="nucleotide sequence ID" value="NZ_JAAGVY010000036.1"/>
</dbReference>
<evidence type="ECO:0000313" key="2">
    <source>
        <dbReference type="Proteomes" id="UP000486602"/>
    </source>
</evidence>
<protein>
    <submittedName>
        <fullName evidence="1">Uncharacterized protein</fullName>
    </submittedName>
</protein>
<name>A0A7K3WTS1_9FLAO</name>
<evidence type="ECO:0000313" key="1">
    <source>
        <dbReference type="EMBL" id="NEN24948.1"/>
    </source>
</evidence>